<dbReference type="GO" id="GO:0032259">
    <property type="term" value="P:methylation"/>
    <property type="evidence" value="ECO:0007669"/>
    <property type="project" value="UniProtKB-KW"/>
</dbReference>
<dbReference type="GO" id="GO:0009307">
    <property type="term" value="P:DNA restriction-modification system"/>
    <property type="evidence" value="ECO:0007669"/>
    <property type="project" value="UniProtKB-KW"/>
</dbReference>
<dbReference type="GO" id="GO:0008170">
    <property type="term" value="F:N-methyltransferase activity"/>
    <property type="evidence" value="ECO:0007669"/>
    <property type="project" value="InterPro"/>
</dbReference>
<dbReference type="SUPFAM" id="SSF53335">
    <property type="entry name" value="S-adenosyl-L-methionine-dependent methyltransferases"/>
    <property type="match status" value="1"/>
</dbReference>
<organism evidence="10 11">
    <name type="scientific">Candidatus Limousia pullorum</name>
    <dbReference type="NCBI Taxonomy" id="2840860"/>
    <lineage>
        <taxon>Bacteria</taxon>
        <taxon>Bacillati</taxon>
        <taxon>Bacillota</taxon>
        <taxon>Clostridia</taxon>
        <taxon>Eubacteriales</taxon>
        <taxon>Oscillospiraceae</taxon>
        <taxon>Oscillospiraceae incertae sedis</taxon>
        <taxon>Candidatus Limousia</taxon>
    </lineage>
</organism>
<evidence type="ECO:0000256" key="2">
    <source>
        <dbReference type="ARBA" id="ARBA00012185"/>
    </source>
</evidence>
<reference evidence="10" key="1">
    <citation type="submission" date="2020-10" db="EMBL/GenBank/DDBJ databases">
        <authorList>
            <person name="Gilroy R."/>
        </authorList>
    </citation>
    <scope>NUCLEOTIDE SEQUENCE</scope>
    <source>
        <strain evidence="10">ChiGjej1B1-1684</strain>
    </source>
</reference>
<evidence type="ECO:0000256" key="4">
    <source>
        <dbReference type="ARBA" id="ARBA00022679"/>
    </source>
</evidence>
<dbReference type="GO" id="GO:0015667">
    <property type="term" value="F:site-specific DNA-methyltransferase (cytosine-N4-specific) activity"/>
    <property type="evidence" value="ECO:0007669"/>
    <property type="project" value="UniProtKB-EC"/>
</dbReference>
<dbReference type="PROSITE" id="PS00093">
    <property type="entry name" value="N4_MTASE"/>
    <property type="match status" value="1"/>
</dbReference>
<dbReference type="InterPro" id="IPR002941">
    <property type="entry name" value="DNA_methylase_N4/N6"/>
</dbReference>
<evidence type="ECO:0000259" key="9">
    <source>
        <dbReference type="Pfam" id="PF01555"/>
    </source>
</evidence>
<dbReference type="GO" id="GO:0003677">
    <property type="term" value="F:DNA binding"/>
    <property type="evidence" value="ECO:0007669"/>
    <property type="project" value="UniProtKB-KW"/>
</dbReference>
<accession>A0A9D1S8M5</accession>
<evidence type="ECO:0000256" key="1">
    <source>
        <dbReference type="ARBA" id="ARBA00010203"/>
    </source>
</evidence>
<keyword evidence="7" id="KW-0238">DNA-binding</keyword>
<keyword evidence="5" id="KW-0949">S-adenosyl-L-methionine</keyword>
<protein>
    <recommendedName>
        <fullName evidence="2">site-specific DNA-methyltransferase (cytosine-N(4)-specific)</fullName>
        <ecNumber evidence="2">2.1.1.113</ecNumber>
    </recommendedName>
</protein>
<sequence length="373" mass="43076">MDEKRYYIDLDAITTREKQALTHNIHPYPAKYIPQIPGSLIDYLCIPANSIVMDPFCGSGTTLLEAAIRGHNAIGTDSNPIATLISRTKCTLLSKEQCSLIDDVLSKLDMFDSADDSVIMIPDFLNRDHWFQFNMQKELGYIRNLIDSIEDIYTADFLRTAFSAIIVKASNQESDTRWRAKDKNLPDGFALAEFKKKVLDMLHRMKQLEQYSLGNVTVKTQDSRFVDFIQDNSVACAITSPPYMNSFDYYLYHKLRMFWLGYNHYEAQEKEIGSRNKHCDNGRGVDAYIESISQVVEQVYCKLKKQGYFCVVIGDSIYKNELIHMDDVYNQIAHHIGFTTKEVFSFDQRKYTRAFTPNLKTAEKKSHIMIFQK</sequence>
<keyword evidence="4" id="KW-0808">Transferase</keyword>
<evidence type="ECO:0000256" key="8">
    <source>
        <dbReference type="ARBA" id="ARBA00049120"/>
    </source>
</evidence>
<comment type="similarity">
    <text evidence="1">Belongs to the N(4)/N(6)-methyltransferase family. N(4) subfamily.</text>
</comment>
<dbReference type="InterPro" id="IPR053943">
    <property type="entry name" value="RlmKL-like_Mtase_CS"/>
</dbReference>
<dbReference type="AlphaFoldDB" id="A0A9D1S8M5"/>
<dbReference type="EC" id="2.1.1.113" evidence="2"/>
<dbReference type="EMBL" id="DVNG01000120">
    <property type="protein sequence ID" value="HIU50945.1"/>
    <property type="molecule type" value="Genomic_DNA"/>
</dbReference>
<gene>
    <name evidence="10" type="ORF">IAD22_08040</name>
</gene>
<reference evidence="10" key="2">
    <citation type="journal article" date="2021" name="PeerJ">
        <title>Extensive microbial diversity within the chicken gut microbiome revealed by metagenomics and culture.</title>
        <authorList>
            <person name="Gilroy R."/>
            <person name="Ravi A."/>
            <person name="Getino M."/>
            <person name="Pursley I."/>
            <person name="Horton D.L."/>
            <person name="Alikhan N.F."/>
            <person name="Baker D."/>
            <person name="Gharbi K."/>
            <person name="Hall N."/>
            <person name="Watson M."/>
            <person name="Adriaenssens E.M."/>
            <person name="Foster-Nyarko E."/>
            <person name="Jarju S."/>
            <person name="Secka A."/>
            <person name="Antonio M."/>
            <person name="Oren A."/>
            <person name="Chaudhuri R.R."/>
            <person name="La Ragione R."/>
            <person name="Hildebrand F."/>
            <person name="Pallen M.J."/>
        </authorList>
    </citation>
    <scope>NUCLEOTIDE SEQUENCE</scope>
    <source>
        <strain evidence="10">ChiGjej1B1-1684</strain>
    </source>
</reference>
<feature type="domain" description="DNA methylase N-4/N-6" evidence="9">
    <location>
        <begin position="235"/>
        <end position="359"/>
    </location>
</feature>
<comment type="caution">
    <text evidence="10">The sequence shown here is derived from an EMBL/GenBank/DDBJ whole genome shotgun (WGS) entry which is preliminary data.</text>
</comment>
<dbReference type="Gene3D" id="3.40.50.150">
    <property type="entry name" value="Vaccinia Virus protein VP39"/>
    <property type="match status" value="2"/>
</dbReference>
<dbReference type="PROSITE" id="PS01261">
    <property type="entry name" value="UPF0020"/>
    <property type="match status" value="1"/>
</dbReference>
<dbReference type="Pfam" id="PF01555">
    <property type="entry name" value="N6_N4_Mtase"/>
    <property type="match status" value="2"/>
</dbReference>
<dbReference type="Proteomes" id="UP000824118">
    <property type="component" value="Unassembled WGS sequence"/>
</dbReference>
<dbReference type="InterPro" id="IPR017985">
    <property type="entry name" value="MeTrfase_CN4_CS"/>
</dbReference>
<dbReference type="InterPro" id="IPR029063">
    <property type="entry name" value="SAM-dependent_MTases_sf"/>
</dbReference>
<feature type="domain" description="DNA methylase N-4/N-6" evidence="9">
    <location>
        <begin position="23"/>
        <end position="80"/>
    </location>
</feature>
<evidence type="ECO:0000313" key="11">
    <source>
        <dbReference type="Proteomes" id="UP000824118"/>
    </source>
</evidence>
<comment type="catalytic activity">
    <reaction evidence="8">
        <text>a 2'-deoxycytidine in DNA + S-adenosyl-L-methionine = an N(4)-methyl-2'-deoxycytidine in DNA + S-adenosyl-L-homocysteine + H(+)</text>
        <dbReference type="Rhea" id="RHEA:16857"/>
        <dbReference type="Rhea" id="RHEA-COMP:11369"/>
        <dbReference type="Rhea" id="RHEA-COMP:13674"/>
        <dbReference type="ChEBI" id="CHEBI:15378"/>
        <dbReference type="ChEBI" id="CHEBI:57856"/>
        <dbReference type="ChEBI" id="CHEBI:59789"/>
        <dbReference type="ChEBI" id="CHEBI:85452"/>
        <dbReference type="ChEBI" id="CHEBI:137933"/>
        <dbReference type="EC" id="2.1.1.113"/>
    </reaction>
</comment>
<keyword evidence="3" id="KW-0489">Methyltransferase</keyword>
<evidence type="ECO:0000256" key="7">
    <source>
        <dbReference type="ARBA" id="ARBA00023125"/>
    </source>
</evidence>
<proteinExistence type="inferred from homology"/>
<evidence type="ECO:0000256" key="3">
    <source>
        <dbReference type="ARBA" id="ARBA00022603"/>
    </source>
</evidence>
<evidence type="ECO:0000313" key="10">
    <source>
        <dbReference type="EMBL" id="HIU50945.1"/>
    </source>
</evidence>
<keyword evidence="6" id="KW-0680">Restriction system</keyword>
<name>A0A9D1S8M5_9FIRM</name>
<evidence type="ECO:0000256" key="6">
    <source>
        <dbReference type="ARBA" id="ARBA00022747"/>
    </source>
</evidence>
<evidence type="ECO:0000256" key="5">
    <source>
        <dbReference type="ARBA" id="ARBA00022691"/>
    </source>
</evidence>